<dbReference type="OrthoDB" id="406368at2759"/>
<dbReference type="PANTHER" id="PTHR40429">
    <property type="entry name" value="FLAGELLAR ASSOCIATED PROTEIN"/>
    <property type="match status" value="1"/>
</dbReference>
<organism evidence="3 4">
    <name type="scientific">Perkinsus olseni</name>
    <name type="common">Perkinsus atlanticus</name>
    <dbReference type="NCBI Taxonomy" id="32597"/>
    <lineage>
        <taxon>Eukaryota</taxon>
        <taxon>Sar</taxon>
        <taxon>Alveolata</taxon>
        <taxon>Perkinsozoa</taxon>
        <taxon>Perkinsea</taxon>
        <taxon>Perkinsida</taxon>
        <taxon>Perkinsidae</taxon>
        <taxon>Perkinsus</taxon>
    </lineage>
</organism>
<feature type="transmembrane region" description="Helical" evidence="2">
    <location>
        <begin position="345"/>
        <end position="364"/>
    </location>
</feature>
<dbReference type="EMBL" id="JABANP010000014">
    <property type="protein sequence ID" value="KAF4696110.1"/>
    <property type="molecule type" value="Genomic_DNA"/>
</dbReference>
<dbReference type="Pfam" id="PF07004">
    <property type="entry name" value="SHIPPO-rpt"/>
    <property type="match status" value="2"/>
</dbReference>
<dbReference type="Proteomes" id="UP000541610">
    <property type="component" value="Unassembled WGS sequence"/>
</dbReference>
<evidence type="ECO:0000256" key="2">
    <source>
        <dbReference type="SAM" id="Phobius"/>
    </source>
</evidence>
<feature type="transmembrane region" description="Helical" evidence="2">
    <location>
        <begin position="370"/>
        <end position="387"/>
    </location>
</feature>
<comment type="caution">
    <text evidence="3">The sequence shown here is derived from an EMBL/GenBank/DDBJ whole genome shotgun (WGS) entry which is preliminary data.</text>
</comment>
<name>A0A7J6PKL1_PEROL</name>
<evidence type="ECO:0000313" key="3">
    <source>
        <dbReference type="EMBL" id="KAF4696110.1"/>
    </source>
</evidence>
<dbReference type="InterPro" id="IPR010736">
    <property type="entry name" value="SHIPPO-rpt"/>
</dbReference>
<dbReference type="AlphaFoldDB" id="A0A7J6PKL1"/>
<keyword evidence="2" id="KW-0472">Membrane</keyword>
<feature type="region of interest" description="Disordered" evidence="1">
    <location>
        <begin position="1"/>
        <end position="36"/>
    </location>
</feature>
<proteinExistence type="predicted"/>
<evidence type="ECO:0000256" key="1">
    <source>
        <dbReference type="SAM" id="MobiDB-lite"/>
    </source>
</evidence>
<gene>
    <name evidence="3" type="ORF">FOZ60_002341</name>
</gene>
<protein>
    <submittedName>
        <fullName evidence="3">Uncharacterized protein</fullName>
    </submittedName>
</protein>
<accession>A0A7J6PKL1</accession>
<evidence type="ECO:0000313" key="4">
    <source>
        <dbReference type="Proteomes" id="UP000541610"/>
    </source>
</evidence>
<sequence>MATATASQPADSFSVSAVGHQKESLKPTRPSYSFGLGTRDAREKLFISKDHEKLMPPRCSPGPVYRLESQIEDHSYTFGAAPQRPSPGKRYPDASIDLTNALVDSQAFKYPAVKGTVFGTDPKGQIKNATIMKNHAPAFYGKASPGPTAYNPDSRHTSGIPRVPQITLGSKTKDSLRTQILASECQTPPVVGPGTYPLPPSVGTQYLSQRRNLSTYSFSKARRVAERNQGMIELINPLVPIPFQRIPVPATCKGDLTTRSVVSSIGPQHESRNSNAPTFGFGTATRDQKAKTFLVQTPGDTGPSGSWAKPRWGLMAARATSPNPLLYDDNYDVDLPPTIKGKVKILRVIMGICAFVMLACVIGRLYTRQVWAGLVLCVLGSYAAYLAGPECKMHISHCAMYAVFAGLNAFFDFIELLLRAIGTDRRPSRLFAIGVETITVETHDGRSIEYPAFIYNLASGVLILSVVFMGISFITAVLAYRVQSDYFFEQFVPTYAVSVEHRVSQRLSAASRSGINDYGAVGRDGRRETFRAFSGSSHRLKDDSD</sequence>
<feature type="transmembrane region" description="Helical" evidence="2">
    <location>
        <begin position="453"/>
        <end position="480"/>
    </location>
</feature>
<feature type="compositionally biased region" description="Polar residues" evidence="1">
    <location>
        <begin position="1"/>
        <end position="15"/>
    </location>
</feature>
<keyword evidence="2" id="KW-1133">Transmembrane helix</keyword>
<reference evidence="3 4" key="1">
    <citation type="submission" date="2020-04" db="EMBL/GenBank/DDBJ databases">
        <title>Perkinsus olseni comparative genomics.</title>
        <authorList>
            <person name="Bogema D.R."/>
        </authorList>
    </citation>
    <scope>NUCLEOTIDE SEQUENCE [LARGE SCALE GENOMIC DNA]</scope>
    <source>
        <strain evidence="3">00978-12</strain>
    </source>
</reference>
<dbReference type="PANTHER" id="PTHR40429:SF1">
    <property type="entry name" value="FLAGELLAR ASSOCIATED PROTEIN"/>
    <property type="match status" value="1"/>
</dbReference>
<keyword evidence="2" id="KW-0812">Transmembrane</keyword>
<feature type="transmembrane region" description="Helical" evidence="2">
    <location>
        <begin position="399"/>
        <end position="421"/>
    </location>
</feature>